<dbReference type="PANTHER" id="PTHR35807">
    <property type="entry name" value="TRANSCRIPTIONAL REGULATOR REDD-RELATED"/>
    <property type="match status" value="1"/>
</dbReference>
<accession>A0A366M4S2</accession>
<dbReference type="InterPro" id="IPR036388">
    <property type="entry name" value="WH-like_DNA-bd_sf"/>
</dbReference>
<comment type="caution">
    <text evidence="3">The sequence shown here is derived from an EMBL/GenBank/DDBJ whole genome shotgun (WGS) entry which is preliminary data.</text>
</comment>
<dbReference type="Pfam" id="PF01476">
    <property type="entry name" value="LysM"/>
    <property type="match status" value="1"/>
</dbReference>
<gene>
    <name evidence="3" type="ORF">DP939_00130</name>
</gene>
<keyword evidence="1" id="KW-0472">Membrane</keyword>
<evidence type="ECO:0000313" key="4">
    <source>
        <dbReference type="Proteomes" id="UP000253303"/>
    </source>
</evidence>
<dbReference type="AlphaFoldDB" id="A0A366M4S2"/>
<dbReference type="Pfam" id="PF03704">
    <property type="entry name" value="BTAD"/>
    <property type="match status" value="1"/>
</dbReference>
<dbReference type="OrthoDB" id="8444614at2"/>
<dbReference type="InterPro" id="IPR051677">
    <property type="entry name" value="AfsR-DnrI-RedD_regulator"/>
</dbReference>
<feature type="transmembrane region" description="Helical" evidence="1">
    <location>
        <begin position="12"/>
        <end position="31"/>
    </location>
</feature>
<dbReference type="InterPro" id="IPR036779">
    <property type="entry name" value="LysM_dom_sf"/>
</dbReference>
<feature type="domain" description="LysM" evidence="2">
    <location>
        <begin position="145"/>
        <end position="201"/>
    </location>
</feature>
<organism evidence="3 4">
    <name type="scientific">Spongiactinospora rosea</name>
    <dbReference type="NCBI Taxonomy" id="2248750"/>
    <lineage>
        <taxon>Bacteria</taxon>
        <taxon>Bacillati</taxon>
        <taxon>Actinomycetota</taxon>
        <taxon>Actinomycetes</taxon>
        <taxon>Streptosporangiales</taxon>
        <taxon>Streptosporangiaceae</taxon>
        <taxon>Spongiactinospora</taxon>
    </lineage>
</organism>
<feature type="transmembrane region" description="Helical" evidence="1">
    <location>
        <begin position="103"/>
        <end position="121"/>
    </location>
</feature>
<evidence type="ECO:0000259" key="2">
    <source>
        <dbReference type="PROSITE" id="PS51782"/>
    </source>
</evidence>
<dbReference type="Gene3D" id="1.25.40.10">
    <property type="entry name" value="Tetratricopeptide repeat domain"/>
    <property type="match status" value="1"/>
</dbReference>
<keyword evidence="1" id="KW-0812">Transmembrane</keyword>
<dbReference type="InterPro" id="IPR005158">
    <property type="entry name" value="BTAD"/>
</dbReference>
<dbReference type="SMART" id="SM01043">
    <property type="entry name" value="BTAD"/>
    <property type="match status" value="1"/>
</dbReference>
<dbReference type="PROSITE" id="PS51782">
    <property type="entry name" value="LYSM"/>
    <property type="match status" value="1"/>
</dbReference>
<dbReference type="Gene3D" id="3.10.350.10">
    <property type="entry name" value="LysM domain"/>
    <property type="match status" value="1"/>
</dbReference>
<dbReference type="Gene3D" id="1.10.10.10">
    <property type="entry name" value="Winged helix-like DNA-binding domain superfamily/Winged helix DNA-binding domain"/>
    <property type="match status" value="1"/>
</dbReference>
<keyword evidence="4" id="KW-1185">Reference proteome</keyword>
<name>A0A366M4S2_9ACTN</name>
<dbReference type="SUPFAM" id="SSF48452">
    <property type="entry name" value="TPR-like"/>
    <property type="match status" value="1"/>
</dbReference>
<proteinExistence type="predicted"/>
<evidence type="ECO:0000313" key="3">
    <source>
        <dbReference type="EMBL" id="RBQ21185.1"/>
    </source>
</evidence>
<evidence type="ECO:0000256" key="1">
    <source>
        <dbReference type="SAM" id="Phobius"/>
    </source>
</evidence>
<dbReference type="EMBL" id="QMEY01000001">
    <property type="protein sequence ID" value="RBQ21185.1"/>
    <property type="molecule type" value="Genomic_DNA"/>
</dbReference>
<dbReference type="CDD" id="cd00118">
    <property type="entry name" value="LysM"/>
    <property type="match status" value="1"/>
</dbReference>
<dbReference type="RefSeq" id="WP_113977384.1">
    <property type="nucleotide sequence ID" value="NZ_QMEY01000001.1"/>
</dbReference>
<feature type="transmembrane region" description="Helical" evidence="1">
    <location>
        <begin position="64"/>
        <end position="83"/>
    </location>
</feature>
<protein>
    <recommendedName>
        <fullName evidence="2">LysM domain-containing protein</fullName>
    </recommendedName>
</protein>
<reference evidence="3 4" key="1">
    <citation type="submission" date="2018-06" db="EMBL/GenBank/DDBJ databases">
        <title>Sphaerisporangium craniellae sp. nov., isolated from a marine sponge in the South China Sea.</title>
        <authorList>
            <person name="Li L."/>
        </authorList>
    </citation>
    <scope>NUCLEOTIDE SEQUENCE [LARGE SCALE GENOMIC DNA]</scope>
    <source>
        <strain evidence="3 4">LHW63015</strain>
    </source>
</reference>
<sequence>MTVYRLVRSVAAIAVLIAAVAGFPILLYSLAGSPLPDHLPGLGQITDTLAGRDDGTAFLAVLELLAWGTWACFTASVAVEIGARARGLRLTPRLPGLGGMQRLAAYLVTSAFLAIGSPVTAPASAATTAPPVTAMAPAHPLDAEETYRVRSGDTLWKIADEKLGNPRRWPRLWKLNAGSAQPRGAHFADPDHIRPGWRLRLPERNRAVQAAPVPRTSDGFERAPRVYAEVASQEDSGVELPSGSLIALSYVAGISTAYALQRHLRRRHRVPPAASEGVTITLDPEPEPAVRNARRAHRRALAERGQTMPSDSELIQQGYSIDVPSGIAIARRPDNSAISIALAGLNLALTGPGGHDTARHLITGLLQQASNLRAEVLLPRSLADSLFGPLIAIKVPGLLVTESAEQAIAKFEETYLGRSRMLLEREATDIDELRERDPGEPLPGLLLVIEPSPGVDERIKGPLTSGARRTGIGALLLGVWPNGTTCHIADDHQISTTGPLTGTQAFHITKEEAAAYLRTLSPPPPPTTTAVPLPQPEPAAYAGPHLVRLTLIGPPTVSVRDRPNPLELTWIQLNTLAYLALYPTGVTRDQLATALWPDETGKDIHNTLRHLRNALVTATGHVNQDLRRAPFINASTTKNTAVYRIDTGLISVDVWDYQAALAEAKAAPDLETRIAALTKATDLCHGQLAQGLETEWIDDHRYPLTRSQADTLCQYAELITDRAPEQALEALERARTLDPDTEDVYLRIIALQVHLNRRDDAHRTAQLLRRHNHNLGIPTGTRTENHIGRLLRNDHNGPAHH</sequence>
<dbReference type="Proteomes" id="UP000253303">
    <property type="component" value="Unassembled WGS sequence"/>
</dbReference>
<keyword evidence="1" id="KW-1133">Transmembrane helix</keyword>
<dbReference type="SMART" id="SM00257">
    <property type="entry name" value="LysM"/>
    <property type="match status" value="1"/>
</dbReference>
<dbReference type="InterPro" id="IPR011990">
    <property type="entry name" value="TPR-like_helical_dom_sf"/>
</dbReference>
<dbReference type="InterPro" id="IPR018392">
    <property type="entry name" value="LysM"/>
</dbReference>